<dbReference type="Gene3D" id="3.40.50.300">
    <property type="entry name" value="P-loop containing nucleotide triphosphate hydrolases"/>
    <property type="match status" value="1"/>
</dbReference>
<dbReference type="Proteomes" id="UP001155077">
    <property type="component" value="Unassembled WGS sequence"/>
</dbReference>
<dbReference type="SUPFAM" id="SSF52540">
    <property type="entry name" value="P-loop containing nucleoside triphosphate hydrolases"/>
    <property type="match status" value="1"/>
</dbReference>
<evidence type="ECO:0000313" key="3">
    <source>
        <dbReference type="Proteomes" id="UP001155077"/>
    </source>
</evidence>
<keyword evidence="3" id="KW-1185">Reference proteome</keyword>
<dbReference type="InterPro" id="IPR026634">
    <property type="entry name" value="TPST-like"/>
</dbReference>
<evidence type="ECO:0000313" key="2">
    <source>
        <dbReference type="EMBL" id="MCM8570483.1"/>
    </source>
</evidence>
<dbReference type="PANTHER" id="PTHR12788:SF10">
    <property type="entry name" value="PROTEIN-TYROSINE SULFOTRANSFERASE"/>
    <property type="match status" value="1"/>
</dbReference>
<dbReference type="EMBL" id="JAMSCK010000005">
    <property type="protein sequence ID" value="MCM8570483.1"/>
    <property type="molecule type" value="Genomic_DNA"/>
</dbReference>
<evidence type="ECO:0000256" key="1">
    <source>
        <dbReference type="ARBA" id="ARBA00022679"/>
    </source>
</evidence>
<reference evidence="2" key="1">
    <citation type="submission" date="2022-06" db="EMBL/GenBank/DDBJ databases">
        <title>Gramella sediminis sp. nov., isolated from deep-sea sediment of the Indian Ocean.</title>
        <authorList>
            <person name="Yang L."/>
        </authorList>
    </citation>
    <scope>NUCLEOTIDE SEQUENCE</scope>
    <source>
        <strain evidence="2">HMD3159</strain>
    </source>
</reference>
<protein>
    <submittedName>
        <fullName evidence="2">Sulfotransferase</fullName>
    </submittedName>
</protein>
<dbReference type="RefSeq" id="WP_252114651.1">
    <property type="nucleotide sequence ID" value="NZ_JAMSCK010000005.1"/>
</dbReference>
<sequence length="278" mass="32964">MNGLFIVGNKRSGSTHLMHLLNLHDEVFVSNESDIVWILYNYHNNKEIEPYPYGSPAGMNQSLEIAGHILDKNASVRENFEKYQRHLMEKGFLSEKASHKKSLKYIGDQKPYQNIDPTMMPFIIKNFPNAKFIHLVRHPFEVVRSSMKFANGTGGFIWKNMSPEQIMEKWEMHENWVKDARKKYDLDIIDLRYDRLISNPKKEMARIFKFLGVNFDSNLLNNCKEITKPNFKPITTYNLTKSQKQLLKEYNMKTSFSWLDLKVFPKISRYYYRAFKNR</sequence>
<organism evidence="2 3">
    <name type="scientific">Gramella jeungdoensis</name>
    <dbReference type="NCBI Taxonomy" id="708091"/>
    <lineage>
        <taxon>Bacteria</taxon>
        <taxon>Pseudomonadati</taxon>
        <taxon>Bacteroidota</taxon>
        <taxon>Flavobacteriia</taxon>
        <taxon>Flavobacteriales</taxon>
        <taxon>Flavobacteriaceae</taxon>
        <taxon>Christiangramia</taxon>
    </lineage>
</organism>
<keyword evidence="1" id="KW-0808">Transferase</keyword>
<accession>A0ABT0Z424</accession>
<name>A0ABT0Z424_9FLAO</name>
<proteinExistence type="predicted"/>
<dbReference type="InterPro" id="IPR027417">
    <property type="entry name" value="P-loop_NTPase"/>
</dbReference>
<gene>
    <name evidence="2" type="ORF">NE848_13900</name>
</gene>
<dbReference type="PANTHER" id="PTHR12788">
    <property type="entry name" value="PROTEIN-TYROSINE SULFOTRANSFERASE 2"/>
    <property type="match status" value="1"/>
</dbReference>
<dbReference type="Pfam" id="PF13469">
    <property type="entry name" value="Sulfotransfer_3"/>
    <property type="match status" value="1"/>
</dbReference>
<comment type="caution">
    <text evidence="2">The sequence shown here is derived from an EMBL/GenBank/DDBJ whole genome shotgun (WGS) entry which is preliminary data.</text>
</comment>